<feature type="transmembrane region" description="Helical" evidence="7">
    <location>
        <begin position="21"/>
        <end position="43"/>
    </location>
</feature>
<evidence type="ECO:0000256" key="4">
    <source>
        <dbReference type="ARBA" id="ARBA00022692"/>
    </source>
</evidence>
<dbReference type="GO" id="GO:0055085">
    <property type="term" value="P:transmembrane transport"/>
    <property type="evidence" value="ECO:0007669"/>
    <property type="project" value="InterPro"/>
</dbReference>
<keyword evidence="3" id="KW-1003">Cell membrane</keyword>
<dbReference type="PANTHER" id="PTHR43386:SF1">
    <property type="entry name" value="D,D-DIPEPTIDE TRANSPORT SYSTEM PERMEASE PROTEIN DDPC-RELATED"/>
    <property type="match status" value="1"/>
</dbReference>
<evidence type="ECO:0000256" key="2">
    <source>
        <dbReference type="ARBA" id="ARBA00022448"/>
    </source>
</evidence>
<dbReference type="PANTHER" id="PTHR43386">
    <property type="entry name" value="OLIGOPEPTIDE TRANSPORT SYSTEM PERMEASE PROTEIN APPC"/>
    <property type="match status" value="1"/>
</dbReference>
<gene>
    <name evidence="9" type="ORF">J421_2681</name>
</gene>
<accession>W0RLC6</accession>
<dbReference type="InterPro" id="IPR025966">
    <property type="entry name" value="OppC_N"/>
</dbReference>
<evidence type="ECO:0000256" key="1">
    <source>
        <dbReference type="ARBA" id="ARBA00004651"/>
    </source>
</evidence>
<dbReference type="Proteomes" id="UP000019151">
    <property type="component" value="Chromosome"/>
</dbReference>
<dbReference type="InParanoid" id="W0RLC6"/>
<evidence type="ECO:0000256" key="3">
    <source>
        <dbReference type="ARBA" id="ARBA00022475"/>
    </source>
</evidence>
<feature type="transmembrane region" description="Helical" evidence="7">
    <location>
        <begin position="86"/>
        <end position="111"/>
    </location>
</feature>
<keyword evidence="6 7" id="KW-0472">Membrane</keyword>
<keyword evidence="10" id="KW-1185">Reference proteome</keyword>
<feature type="domain" description="ABC transmembrane type-1" evidence="8">
    <location>
        <begin position="84"/>
        <end position="274"/>
    </location>
</feature>
<dbReference type="CDD" id="cd06261">
    <property type="entry name" value="TM_PBP2"/>
    <property type="match status" value="1"/>
</dbReference>
<organism evidence="9 10">
    <name type="scientific">Gemmatirosa kalamazoonensis</name>
    <dbReference type="NCBI Taxonomy" id="861299"/>
    <lineage>
        <taxon>Bacteria</taxon>
        <taxon>Pseudomonadati</taxon>
        <taxon>Gemmatimonadota</taxon>
        <taxon>Gemmatimonadia</taxon>
        <taxon>Gemmatimonadales</taxon>
        <taxon>Gemmatimonadaceae</taxon>
        <taxon>Gemmatirosa</taxon>
    </lineage>
</organism>
<evidence type="ECO:0000256" key="6">
    <source>
        <dbReference type="ARBA" id="ARBA00023136"/>
    </source>
</evidence>
<feature type="transmembrane region" description="Helical" evidence="7">
    <location>
        <begin position="251"/>
        <end position="274"/>
    </location>
</feature>
<dbReference type="EMBL" id="CP007128">
    <property type="protein sequence ID" value="AHG90218.1"/>
    <property type="molecule type" value="Genomic_DNA"/>
</dbReference>
<evidence type="ECO:0000256" key="7">
    <source>
        <dbReference type="RuleBase" id="RU363032"/>
    </source>
</evidence>
<dbReference type="RefSeq" id="WP_148306303.1">
    <property type="nucleotide sequence ID" value="NZ_CP007128.1"/>
</dbReference>
<dbReference type="InterPro" id="IPR000515">
    <property type="entry name" value="MetI-like"/>
</dbReference>
<dbReference type="InterPro" id="IPR050366">
    <property type="entry name" value="BP-dependent_transpt_permease"/>
</dbReference>
<dbReference type="Pfam" id="PF00528">
    <property type="entry name" value="BPD_transp_1"/>
    <property type="match status" value="1"/>
</dbReference>
<dbReference type="KEGG" id="gba:J421_2681"/>
<dbReference type="PROSITE" id="PS50928">
    <property type="entry name" value="ABC_TM1"/>
    <property type="match status" value="1"/>
</dbReference>
<dbReference type="OrthoDB" id="9797472at2"/>
<dbReference type="SUPFAM" id="SSF161098">
    <property type="entry name" value="MetI-like"/>
    <property type="match status" value="1"/>
</dbReference>
<evidence type="ECO:0000313" key="10">
    <source>
        <dbReference type="Proteomes" id="UP000019151"/>
    </source>
</evidence>
<evidence type="ECO:0000313" key="9">
    <source>
        <dbReference type="EMBL" id="AHG90218.1"/>
    </source>
</evidence>
<dbReference type="AlphaFoldDB" id="W0RLC6"/>
<protein>
    <submittedName>
        <fullName evidence="9">ABC-type transporter, integral membrane subunit</fullName>
    </submittedName>
</protein>
<proteinExistence type="inferred from homology"/>
<dbReference type="GO" id="GO:0005886">
    <property type="term" value="C:plasma membrane"/>
    <property type="evidence" value="ECO:0007669"/>
    <property type="project" value="UniProtKB-SubCell"/>
</dbReference>
<dbReference type="eggNOG" id="COG1173">
    <property type="taxonomic scope" value="Bacteria"/>
</dbReference>
<comment type="subcellular location">
    <subcellularLocation>
        <location evidence="1 7">Cell membrane</location>
        <topology evidence="1 7">Multi-pass membrane protein</topology>
    </subcellularLocation>
</comment>
<dbReference type="InterPro" id="IPR035906">
    <property type="entry name" value="MetI-like_sf"/>
</dbReference>
<comment type="similarity">
    <text evidence="7">Belongs to the binding-protein-dependent transport system permease family.</text>
</comment>
<evidence type="ECO:0000256" key="5">
    <source>
        <dbReference type="ARBA" id="ARBA00022989"/>
    </source>
</evidence>
<dbReference type="Gene3D" id="1.10.3720.10">
    <property type="entry name" value="MetI-like"/>
    <property type="match status" value="1"/>
</dbReference>
<keyword evidence="2 7" id="KW-0813">Transport</keyword>
<name>W0RLC6_9BACT</name>
<keyword evidence="5 7" id="KW-1133">Transmembrane helix</keyword>
<evidence type="ECO:0000259" key="8">
    <source>
        <dbReference type="PROSITE" id="PS50928"/>
    </source>
</evidence>
<dbReference type="STRING" id="861299.J421_2681"/>
<sequence>MRATRATRLAAAFQRLRRDPAAIAALGLLATFALLALFAPLVAPYNPSAQPDPVALQNRPPSLAHPLGTDPFSRDVLSRVLYGARVSLGVGVLAALLSTTVGAAYGAIAAWLGGLADAAMMRLVDAFLGIPRVLLLLAVVALWGHVSTVALVLLIAGTGWFGTSRLARAEVRSLREREFVHAARALGAGESRLLARHVVPHLGPLLLVAATLAVGNVIALEAGLSYLGLGVQPPQASWGSIMQDGADYVTTAWWTTAAPGILIVVTVLAVNVLGDGLRDALDPRE</sequence>
<dbReference type="Pfam" id="PF12911">
    <property type="entry name" value="OppC_N"/>
    <property type="match status" value="1"/>
</dbReference>
<dbReference type="HOGENOM" id="CLU_028518_1_2_0"/>
<reference evidence="9 10" key="1">
    <citation type="journal article" date="2014" name="Genome Announc.">
        <title>Genome Sequence and Methylome of Soil Bacterium Gemmatirosa kalamazoonensis KBS708T, a Member of the Rarely Cultivated Gemmatimonadetes Phylum.</title>
        <authorList>
            <person name="Debruyn J.M."/>
            <person name="Radosevich M."/>
            <person name="Wommack K.E."/>
            <person name="Polson S.W."/>
            <person name="Hauser L.J."/>
            <person name="Fawaz M.N."/>
            <person name="Korlach J."/>
            <person name="Tsai Y.C."/>
        </authorList>
    </citation>
    <scope>NUCLEOTIDE SEQUENCE [LARGE SCALE GENOMIC DNA]</scope>
    <source>
        <strain evidence="9 10">KBS708</strain>
    </source>
</reference>
<keyword evidence="4 7" id="KW-0812">Transmembrane</keyword>